<organism evidence="2">
    <name type="scientific">Acartia pacifica</name>
    <name type="common">Copepod</name>
    <dbReference type="NCBI Taxonomy" id="335913"/>
    <lineage>
        <taxon>Eukaryota</taxon>
        <taxon>Metazoa</taxon>
        <taxon>Ecdysozoa</taxon>
        <taxon>Arthropoda</taxon>
        <taxon>Crustacea</taxon>
        <taxon>Multicrustacea</taxon>
        <taxon>Hexanauplia</taxon>
        <taxon>Copepoda</taxon>
        <taxon>Calanoida</taxon>
        <taxon>Acartiidae</taxon>
        <taxon>Acartia</taxon>
    </lineage>
</organism>
<feature type="compositionally biased region" description="Acidic residues" evidence="1">
    <location>
        <begin position="374"/>
        <end position="391"/>
    </location>
</feature>
<reference evidence="2" key="1">
    <citation type="journal article" date="2015" name="Sci. Rep.">
        <title>Spliced leader RNA trans-splicing discovered in copepods.</title>
        <authorList>
            <person name="Yang F."/>
            <person name="Xu D."/>
            <person name="Zhuang Y."/>
            <person name="Yi X."/>
            <person name="Huang Y."/>
            <person name="Chen H."/>
            <person name="Lin S."/>
            <person name="Campbell D.A."/>
            <person name="Sturm N.R."/>
            <person name="Liu G."/>
            <person name="Zhang H."/>
        </authorList>
    </citation>
    <scope>NUCLEOTIDE SEQUENCE</scope>
</reference>
<accession>A0A0U2LFI7</accession>
<name>A0A0U2LFI7_ACAPC</name>
<feature type="compositionally biased region" description="Acidic residues" evidence="1">
    <location>
        <begin position="274"/>
        <end position="286"/>
    </location>
</feature>
<evidence type="ECO:0000313" key="2">
    <source>
        <dbReference type="EMBL" id="ALS04536.1"/>
    </source>
</evidence>
<dbReference type="EMBL" id="KT754702">
    <property type="protein sequence ID" value="ALS04536.1"/>
    <property type="molecule type" value="mRNA"/>
</dbReference>
<sequence length="428" mass="46020">MPPVEQNAVPLSVSALQSGSELKVVDKARQLPVVSDSIQEIGKIAQTVSSQLSENASVQTAKQYVETGLKSLAATETFSNIQGRVKELSEHERVGSTLSTVKASVATATEQLDDLAAEKLDSLTAAVPALRASTPELVDTTKEAAHCYLSLATEYLASFGLAQVSLKIADKSLSLAEKTTAFFQPDSEDEASSSGSRLVTAHQQLKRLHRAVRAVKRAGMRKSALEQDPVARTGIVGSIFSLFSVNSVLKLVGLQVEPTVKSPLPEKTVKADSDDTEDAVSIDEEGEHERNLSFLKGDVELGSSDEGSDYVPSEAEDSSSDDAESESEVDEEEGEEGESDDEVENKPVKDKVAGFESKIQASKLPAEVVSKSEAEDESEDESEDDKEVNEYEEVAKEDFEAAKEDEIGNLAHEVSEGVLREVIDNELE</sequence>
<dbReference type="AlphaFoldDB" id="A0A0U2LFI7"/>
<proteinExistence type="evidence at transcript level"/>
<feature type="compositionally biased region" description="Basic and acidic residues" evidence="1">
    <location>
        <begin position="344"/>
        <end position="353"/>
    </location>
</feature>
<protein>
    <submittedName>
        <fullName evidence="2">T-complex protein 1 subunit eta</fullName>
    </submittedName>
</protein>
<evidence type="ECO:0000256" key="1">
    <source>
        <dbReference type="SAM" id="MobiDB-lite"/>
    </source>
</evidence>
<feature type="region of interest" description="Disordered" evidence="1">
    <location>
        <begin position="265"/>
        <end position="391"/>
    </location>
</feature>
<feature type="compositionally biased region" description="Acidic residues" evidence="1">
    <location>
        <begin position="314"/>
        <end position="343"/>
    </location>
</feature>